<protein>
    <recommendedName>
        <fullName evidence="4">NmrA-like domain-containing protein</fullName>
    </recommendedName>
</protein>
<dbReference type="PANTHER" id="PTHR47706">
    <property type="entry name" value="NMRA-LIKE FAMILY PROTEIN"/>
    <property type="match status" value="1"/>
</dbReference>
<evidence type="ECO:0000256" key="3">
    <source>
        <dbReference type="SAM" id="Phobius"/>
    </source>
</evidence>
<dbReference type="InParanoid" id="A0A0C3H8M7"/>
<reference evidence="6" key="2">
    <citation type="submission" date="2015-01" db="EMBL/GenBank/DDBJ databases">
        <title>Evolutionary Origins and Diversification of the Mycorrhizal Mutualists.</title>
        <authorList>
            <consortium name="DOE Joint Genome Institute"/>
            <consortium name="Mycorrhizal Genomics Consortium"/>
            <person name="Kohler A."/>
            <person name="Kuo A."/>
            <person name="Nagy L.G."/>
            <person name="Floudas D."/>
            <person name="Copeland A."/>
            <person name="Barry K.W."/>
            <person name="Cichocki N."/>
            <person name="Veneault-Fourrey C."/>
            <person name="LaButti K."/>
            <person name="Lindquist E.A."/>
            <person name="Lipzen A."/>
            <person name="Lundell T."/>
            <person name="Morin E."/>
            <person name="Murat C."/>
            <person name="Riley R."/>
            <person name="Ohm R."/>
            <person name="Sun H."/>
            <person name="Tunlid A."/>
            <person name="Henrissat B."/>
            <person name="Grigoriev I.V."/>
            <person name="Hibbett D.S."/>
            <person name="Martin F."/>
        </authorList>
    </citation>
    <scope>NUCLEOTIDE SEQUENCE [LARGE SCALE GENOMIC DNA]</scope>
    <source>
        <strain evidence="6">Zn</strain>
    </source>
</reference>
<dbReference type="Gene3D" id="3.40.50.720">
    <property type="entry name" value="NAD(P)-binding Rossmann-like Domain"/>
    <property type="match status" value="1"/>
</dbReference>
<keyword evidence="1" id="KW-0521">NADP</keyword>
<dbReference type="Gene3D" id="3.90.25.10">
    <property type="entry name" value="UDP-galactose 4-epimerase, domain 1"/>
    <property type="match status" value="1"/>
</dbReference>
<evidence type="ECO:0000313" key="6">
    <source>
        <dbReference type="Proteomes" id="UP000054321"/>
    </source>
</evidence>
<dbReference type="HOGENOM" id="CLU_044876_3_1_1"/>
<dbReference type="GO" id="GO:0016491">
    <property type="term" value="F:oxidoreductase activity"/>
    <property type="evidence" value="ECO:0007669"/>
    <property type="project" value="UniProtKB-KW"/>
</dbReference>
<name>A0A0C3H8M7_OIDMZ</name>
<dbReference type="AlphaFoldDB" id="A0A0C3H8M7"/>
<keyword evidence="6" id="KW-1185">Reference proteome</keyword>
<evidence type="ECO:0000259" key="4">
    <source>
        <dbReference type="Pfam" id="PF05368"/>
    </source>
</evidence>
<evidence type="ECO:0000313" key="5">
    <source>
        <dbReference type="EMBL" id="KIM98721.1"/>
    </source>
</evidence>
<dbReference type="InterPro" id="IPR051609">
    <property type="entry name" value="NmrA/Isoflavone_reductase-like"/>
</dbReference>
<dbReference type="InterPro" id="IPR036291">
    <property type="entry name" value="NAD(P)-bd_dom_sf"/>
</dbReference>
<dbReference type="Proteomes" id="UP000054321">
    <property type="component" value="Unassembled WGS sequence"/>
</dbReference>
<dbReference type="InterPro" id="IPR008030">
    <property type="entry name" value="NmrA-like"/>
</dbReference>
<organism evidence="5 6">
    <name type="scientific">Oidiodendron maius (strain Zn)</name>
    <dbReference type="NCBI Taxonomy" id="913774"/>
    <lineage>
        <taxon>Eukaryota</taxon>
        <taxon>Fungi</taxon>
        <taxon>Dikarya</taxon>
        <taxon>Ascomycota</taxon>
        <taxon>Pezizomycotina</taxon>
        <taxon>Leotiomycetes</taxon>
        <taxon>Leotiomycetes incertae sedis</taxon>
        <taxon>Myxotrichaceae</taxon>
        <taxon>Oidiodendron</taxon>
    </lineage>
</organism>
<sequence>MATSIKNVAWVGTGRTGKPLLDIVAKSNNFKITLLVRKPASTYTTIIPPSIKVVQVDFQSHTSLVSALQGIDAVVNVLTFGPASSIDLVEIALINAAIEAGVKFFIPSEWAPDSAGANVLEEQWIGRTLRPNVVIAPKRSVHNYLMARAGQGKIAFAVVFTGVIIPSSLAVGMISFDFKTKTALLPDDGIHLFPATTLTTAGAAVVAILSNALSPTVKNRFVHISDFTTSQAEILSIVEETLGGTPWTRKNVPVKGFFDQSISNIEKGIYGVKEFAGVLTSPFFGGGTTWKADDNEILGLDERQNLRLEVAALAKQYAANN</sequence>
<dbReference type="SUPFAM" id="SSF51735">
    <property type="entry name" value="NAD(P)-binding Rossmann-fold domains"/>
    <property type="match status" value="1"/>
</dbReference>
<keyword evidence="2" id="KW-0560">Oxidoreductase</keyword>
<feature type="transmembrane region" description="Helical" evidence="3">
    <location>
        <begin position="190"/>
        <end position="213"/>
    </location>
</feature>
<proteinExistence type="predicted"/>
<keyword evidence="3" id="KW-1133">Transmembrane helix</keyword>
<feature type="transmembrane region" description="Helical" evidence="3">
    <location>
        <begin position="154"/>
        <end position="178"/>
    </location>
</feature>
<dbReference type="Pfam" id="PF05368">
    <property type="entry name" value="NmrA"/>
    <property type="match status" value="1"/>
</dbReference>
<dbReference type="PANTHER" id="PTHR47706:SF1">
    <property type="entry name" value="CIPA-LIKE, PUTATIVE (AFU_ORTHOLOGUE AFUA_1G12460)-RELATED"/>
    <property type="match status" value="1"/>
</dbReference>
<feature type="domain" description="NmrA-like" evidence="4">
    <location>
        <begin position="12"/>
        <end position="275"/>
    </location>
</feature>
<dbReference type="EMBL" id="KN832880">
    <property type="protein sequence ID" value="KIM98721.1"/>
    <property type="molecule type" value="Genomic_DNA"/>
</dbReference>
<gene>
    <name evidence="5" type="ORF">OIDMADRAFT_57065</name>
</gene>
<dbReference type="OrthoDB" id="4936789at2759"/>
<accession>A0A0C3H8M7</accession>
<keyword evidence="3" id="KW-0472">Membrane</keyword>
<evidence type="ECO:0000256" key="2">
    <source>
        <dbReference type="ARBA" id="ARBA00023002"/>
    </source>
</evidence>
<evidence type="ECO:0000256" key="1">
    <source>
        <dbReference type="ARBA" id="ARBA00022857"/>
    </source>
</evidence>
<keyword evidence="3" id="KW-0812">Transmembrane</keyword>
<dbReference type="STRING" id="913774.A0A0C3H8M7"/>
<reference evidence="5 6" key="1">
    <citation type="submission" date="2014-04" db="EMBL/GenBank/DDBJ databases">
        <authorList>
            <consortium name="DOE Joint Genome Institute"/>
            <person name="Kuo A."/>
            <person name="Martino E."/>
            <person name="Perotto S."/>
            <person name="Kohler A."/>
            <person name="Nagy L.G."/>
            <person name="Floudas D."/>
            <person name="Copeland A."/>
            <person name="Barry K.W."/>
            <person name="Cichocki N."/>
            <person name="Veneault-Fourrey C."/>
            <person name="LaButti K."/>
            <person name="Lindquist E.A."/>
            <person name="Lipzen A."/>
            <person name="Lundell T."/>
            <person name="Morin E."/>
            <person name="Murat C."/>
            <person name="Sun H."/>
            <person name="Tunlid A."/>
            <person name="Henrissat B."/>
            <person name="Grigoriev I.V."/>
            <person name="Hibbett D.S."/>
            <person name="Martin F."/>
            <person name="Nordberg H.P."/>
            <person name="Cantor M.N."/>
            <person name="Hua S.X."/>
        </authorList>
    </citation>
    <scope>NUCLEOTIDE SEQUENCE [LARGE SCALE GENOMIC DNA]</scope>
    <source>
        <strain evidence="5 6">Zn</strain>
    </source>
</reference>